<evidence type="ECO:0000256" key="6">
    <source>
        <dbReference type="SAM" id="SignalP"/>
    </source>
</evidence>
<evidence type="ECO:0000256" key="1">
    <source>
        <dbReference type="ARBA" id="ARBA00004613"/>
    </source>
</evidence>
<comment type="caution">
    <text evidence="7">The sequence shown here is derived from an EMBL/GenBank/DDBJ whole genome shotgun (WGS) entry which is preliminary data.</text>
</comment>
<keyword evidence="4" id="KW-0106">Calcium</keyword>
<feature type="compositionally biased region" description="Acidic residues" evidence="5">
    <location>
        <begin position="328"/>
        <end position="342"/>
    </location>
</feature>
<feature type="compositionally biased region" description="Acidic residues" evidence="5">
    <location>
        <begin position="739"/>
        <end position="750"/>
    </location>
</feature>
<evidence type="ECO:0000313" key="8">
    <source>
        <dbReference type="Proteomes" id="UP001151081"/>
    </source>
</evidence>
<organism evidence="7 8">
    <name type="scientific">Polyangium jinanense</name>
    <dbReference type="NCBI Taxonomy" id="2829994"/>
    <lineage>
        <taxon>Bacteria</taxon>
        <taxon>Pseudomonadati</taxon>
        <taxon>Myxococcota</taxon>
        <taxon>Polyangia</taxon>
        <taxon>Polyangiales</taxon>
        <taxon>Polyangiaceae</taxon>
        <taxon>Polyangium</taxon>
    </lineage>
</organism>
<feature type="compositionally biased region" description="Basic and acidic residues" evidence="5">
    <location>
        <begin position="773"/>
        <end position="783"/>
    </location>
</feature>
<keyword evidence="8" id="KW-1185">Reference proteome</keyword>
<feature type="compositionally biased region" description="Acidic residues" evidence="5">
    <location>
        <begin position="576"/>
        <end position="592"/>
    </location>
</feature>
<dbReference type="AlphaFoldDB" id="A0A9X3XHP8"/>
<proteinExistence type="predicted"/>
<protein>
    <recommendedName>
        <fullName evidence="9">MYXO-CTERM domain-containing protein</fullName>
    </recommendedName>
</protein>
<dbReference type="Proteomes" id="UP001151081">
    <property type="component" value="Unassembled WGS sequence"/>
</dbReference>
<dbReference type="RefSeq" id="WP_272428937.1">
    <property type="nucleotide sequence ID" value="NZ_JAGTJJ010000121.1"/>
</dbReference>
<feature type="compositionally biased region" description="Acidic residues" evidence="5">
    <location>
        <begin position="600"/>
        <end position="623"/>
    </location>
</feature>
<dbReference type="Pfam" id="PF18884">
    <property type="entry name" value="TSP3_bac"/>
    <property type="match status" value="6"/>
</dbReference>
<dbReference type="PANTHER" id="PTHR37467:SF1">
    <property type="entry name" value="EXPORTED CALCIUM-BINDING GLYCOPROTEIN"/>
    <property type="match status" value="1"/>
</dbReference>
<feature type="compositionally biased region" description="Polar residues" evidence="5">
    <location>
        <begin position="428"/>
        <end position="445"/>
    </location>
</feature>
<keyword evidence="3 6" id="KW-0732">Signal</keyword>
<feature type="region of interest" description="Disordered" evidence="5">
    <location>
        <begin position="310"/>
        <end position="372"/>
    </location>
</feature>
<feature type="compositionally biased region" description="Acidic residues" evidence="5">
    <location>
        <begin position="822"/>
        <end position="837"/>
    </location>
</feature>
<dbReference type="SUPFAM" id="SSF103647">
    <property type="entry name" value="TSP type-3 repeat"/>
    <property type="match status" value="1"/>
</dbReference>
<keyword evidence="2" id="KW-0964">Secreted</keyword>
<evidence type="ECO:0000256" key="2">
    <source>
        <dbReference type="ARBA" id="ARBA00022525"/>
    </source>
</evidence>
<evidence type="ECO:0000313" key="7">
    <source>
        <dbReference type="EMBL" id="MDC3989535.1"/>
    </source>
</evidence>
<sequence>MSGVALVVGFLGLAVPVTARAQTFPADDASWVALTRTDPATGMTTPLSDPEGDTAGPRDIVGNEQFPLAYVYSDATHYYFRMRIDETVLQNATSFAPFGWGCVIDTDGDLTNYEYSTLVNGTSNPDEVRLWANTTQQTPNDPGDAPETLLKAYSDPLDSASPDFGYAREAPAGSNFPLATPTPDFFIDWAVERNALIAAGISLDQPLRVACGTAANGTFLSQDYTGPASLPDLLSDPVSCGAEGCIPQDCMGAGEACSAGVGECLVTGVLVCNAEGQAVCNAFQNEPGTEVCDGLDNDCDGAIDNGCPDTDGDGIPDFAEGTLGTDPNDADTDDDGIPDGEEPSANVDTDGDGLINALDPDSDDDGLFDGTEVGNGCNAPAIDPAAGHCIPDGDMGTTKTNPLDPDTDAGGVSDGAEDKDRDGVVDANETNPTDGNGADDSTNTDADGDGLSDDFETGIGTNPNDADSDDDGVPDGEEPNPTIDSDGDGLINPLDPDSDNDGLADGTELGKDCSNPATDPAAGNCVPDGDMGATTTSPIDADTDDGGVSDGSEDKDLDGAIDMGETDPTAGHGDDDSMNPDADGDGLSDDVEGSLGSDPNDADSDDDGVPDGEEPNPADDTDGDGIKNVLDPDSDGDGLKDGTEMGKGCSGDGTDPAAGNCVADGDSGATTTAPLNPDTDGGGLADGDEDTDKDGVVDPGETDPTKGHGGDDDGDPDDDDDGLTDDEETVIGTDPKDGDSDDDGVPDGEEPSPGVDTDGDGLVNALDPDSDDDGLKDGTELGKDCGAAGTNANAGHCTPDGDMGATTTDPLKADTDGGGASDGDEDTDKDGVVDEGEKDPNNKADDVPSEEPSDDGILLTGHGLICAAGRGSESGNAALVALAALGALVIRRKRR</sequence>
<gene>
    <name evidence="7" type="ORF">KEG57_54260</name>
</gene>
<feature type="compositionally biased region" description="Acidic residues" evidence="5">
    <location>
        <begin position="541"/>
        <end position="551"/>
    </location>
</feature>
<evidence type="ECO:0000256" key="4">
    <source>
        <dbReference type="ARBA" id="ARBA00022837"/>
    </source>
</evidence>
<dbReference type="InterPro" id="IPR059100">
    <property type="entry name" value="TSP3_bac"/>
</dbReference>
<name>A0A9X3XHP8_9BACT</name>
<dbReference type="GO" id="GO:0005509">
    <property type="term" value="F:calcium ion binding"/>
    <property type="evidence" value="ECO:0007669"/>
    <property type="project" value="InterPro"/>
</dbReference>
<dbReference type="PANTHER" id="PTHR37467">
    <property type="entry name" value="EXPORTED CALCIUM-BINDING GLYCOPROTEIN-RELATED"/>
    <property type="match status" value="1"/>
</dbReference>
<evidence type="ECO:0000256" key="5">
    <source>
        <dbReference type="SAM" id="MobiDB-lite"/>
    </source>
</evidence>
<feature type="signal peptide" evidence="6">
    <location>
        <begin position="1"/>
        <end position="21"/>
    </location>
</feature>
<evidence type="ECO:0000256" key="3">
    <source>
        <dbReference type="ARBA" id="ARBA00022729"/>
    </source>
</evidence>
<dbReference type="EMBL" id="JAGTJJ010000121">
    <property type="protein sequence ID" value="MDC3989535.1"/>
    <property type="molecule type" value="Genomic_DNA"/>
</dbReference>
<evidence type="ECO:0008006" key="9">
    <source>
        <dbReference type="Google" id="ProtNLM"/>
    </source>
</evidence>
<feature type="region of interest" description="Disordered" evidence="5">
    <location>
        <begin position="388"/>
        <end position="859"/>
    </location>
</feature>
<feature type="compositionally biased region" description="Acidic residues" evidence="5">
    <location>
        <begin position="466"/>
        <end position="478"/>
    </location>
</feature>
<dbReference type="InterPro" id="IPR028974">
    <property type="entry name" value="TSP_type-3_rpt"/>
</dbReference>
<comment type="subcellular location">
    <subcellularLocation>
        <location evidence="1">Secreted</location>
    </subcellularLocation>
</comment>
<accession>A0A9X3XHP8</accession>
<feature type="compositionally biased region" description="Acidic residues" evidence="5">
    <location>
        <begin position="712"/>
        <end position="729"/>
    </location>
</feature>
<dbReference type="InterPro" id="IPR053180">
    <property type="entry name" value="Ca-binding_acidic-repeat"/>
</dbReference>
<feature type="compositionally biased region" description="Acidic residues" evidence="5">
    <location>
        <begin position="446"/>
        <end position="456"/>
    </location>
</feature>
<reference evidence="7 8" key="1">
    <citation type="submission" date="2021-04" db="EMBL/GenBank/DDBJ databases">
        <title>Genome analysis of Polyangium sp.</title>
        <authorList>
            <person name="Li Y."/>
            <person name="Wang J."/>
        </authorList>
    </citation>
    <scope>NUCLEOTIDE SEQUENCE [LARGE SCALE GENOMIC DNA]</scope>
    <source>
        <strain evidence="7 8">SDU14</strain>
    </source>
</reference>
<feature type="chain" id="PRO_5040802434" description="MYXO-CTERM domain-containing protein" evidence="6">
    <location>
        <begin position="22"/>
        <end position="895"/>
    </location>
</feature>